<protein>
    <submittedName>
        <fullName evidence="7">Tubulin alpha-2 chain-like</fullName>
    </submittedName>
</protein>
<dbReference type="PaxDb" id="121845-A0A1S4EGG9"/>
<dbReference type="GeneID" id="108252900"/>
<gene>
    <name evidence="7" type="primary">LOC108252900</name>
</gene>
<evidence type="ECO:0000256" key="4">
    <source>
        <dbReference type="ARBA" id="ARBA00023134"/>
    </source>
</evidence>
<dbReference type="GO" id="GO:0005874">
    <property type="term" value="C:microtubule"/>
    <property type="evidence" value="ECO:0007669"/>
    <property type="project" value="UniProtKB-KW"/>
</dbReference>
<dbReference type="KEGG" id="dci:108252900"/>
<evidence type="ECO:0000256" key="2">
    <source>
        <dbReference type="ARBA" id="ARBA00022701"/>
    </source>
</evidence>
<dbReference type="PANTHER" id="PTHR11588">
    <property type="entry name" value="TUBULIN"/>
    <property type="match status" value="1"/>
</dbReference>
<name>A0A1S4EGG9_DIACI</name>
<evidence type="ECO:0000313" key="6">
    <source>
        <dbReference type="Proteomes" id="UP000079169"/>
    </source>
</evidence>
<dbReference type="Gene3D" id="3.40.50.1440">
    <property type="entry name" value="Tubulin/FtsZ, GTPase domain"/>
    <property type="match status" value="1"/>
</dbReference>
<dbReference type="InterPro" id="IPR003008">
    <property type="entry name" value="Tubulin_FtsZ_GTPase"/>
</dbReference>
<sequence length="81" mass="9148">MSAQRECLSLHIGQAGIQMGDSCWQLFLLEHGLSPIGEQLQPIRDDKVSSFFTEMNATKFTPRAIMVDLEPTVTDNRSFDF</sequence>
<organism evidence="6 7">
    <name type="scientific">Diaphorina citri</name>
    <name type="common">Asian citrus psyllid</name>
    <dbReference type="NCBI Taxonomy" id="121845"/>
    <lineage>
        <taxon>Eukaryota</taxon>
        <taxon>Metazoa</taxon>
        <taxon>Ecdysozoa</taxon>
        <taxon>Arthropoda</taxon>
        <taxon>Hexapoda</taxon>
        <taxon>Insecta</taxon>
        <taxon>Pterygota</taxon>
        <taxon>Neoptera</taxon>
        <taxon>Paraneoptera</taxon>
        <taxon>Hemiptera</taxon>
        <taxon>Sternorrhyncha</taxon>
        <taxon>Psylloidea</taxon>
        <taxon>Psyllidae</taxon>
        <taxon>Diaphorininae</taxon>
        <taxon>Diaphorina</taxon>
    </lineage>
</organism>
<proteinExistence type="inferred from homology"/>
<feature type="domain" description="Tubulin/FtsZ GTPase" evidence="5">
    <location>
        <begin position="7"/>
        <end position="75"/>
    </location>
</feature>
<evidence type="ECO:0000256" key="3">
    <source>
        <dbReference type="ARBA" id="ARBA00022741"/>
    </source>
</evidence>
<evidence type="ECO:0000313" key="7">
    <source>
        <dbReference type="RefSeq" id="XP_017301300.1"/>
    </source>
</evidence>
<reference evidence="7" key="1">
    <citation type="submission" date="2025-08" db="UniProtKB">
        <authorList>
            <consortium name="RefSeq"/>
        </authorList>
    </citation>
    <scope>IDENTIFICATION</scope>
</reference>
<evidence type="ECO:0000259" key="5">
    <source>
        <dbReference type="Pfam" id="PF00091"/>
    </source>
</evidence>
<dbReference type="GO" id="GO:0005525">
    <property type="term" value="F:GTP binding"/>
    <property type="evidence" value="ECO:0007669"/>
    <property type="project" value="UniProtKB-KW"/>
</dbReference>
<comment type="similarity">
    <text evidence="1">Belongs to the tubulin family.</text>
</comment>
<keyword evidence="4" id="KW-0342">GTP-binding</keyword>
<dbReference type="STRING" id="121845.A0A1S4EGG9"/>
<keyword evidence="2" id="KW-0493">Microtubule</keyword>
<dbReference type="InterPro" id="IPR036525">
    <property type="entry name" value="Tubulin/FtsZ_GTPase_sf"/>
</dbReference>
<dbReference type="InterPro" id="IPR000217">
    <property type="entry name" value="Tubulin"/>
</dbReference>
<dbReference type="GO" id="GO:0007017">
    <property type="term" value="P:microtubule-based process"/>
    <property type="evidence" value="ECO:0007669"/>
    <property type="project" value="InterPro"/>
</dbReference>
<keyword evidence="6" id="KW-1185">Reference proteome</keyword>
<dbReference type="AlphaFoldDB" id="A0A1S4EGG9"/>
<dbReference type="Proteomes" id="UP000079169">
    <property type="component" value="Unplaced"/>
</dbReference>
<dbReference type="RefSeq" id="XP_017301300.1">
    <property type="nucleotide sequence ID" value="XM_017445811.2"/>
</dbReference>
<accession>A0A1S4EGG9</accession>
<evidence type="ECO:0000256" key="1">
    <source>
        <dbReference type="ARBA" id="ARBA00009636"/>
    </source>
</evidence>
<dbReference type="OMA" id="SHYFLES"/>
<keyword evidence="3" id="KW-0547">Nucleotide-binding</keyword>
<dbReference type="SUPFAM" id="SSF52490">
    <property type="entry name" value="Tubulin nucleotide-binding domain-like"/>
    <property type="match status" value="1"/>
</dbReference>
<dbReference type="Pfam" id="PF00091">
    <property type="entry name" value="Tubulin"/>
    <property type="match status" value="1"/>
</dbReference>
<dbReference type="PRINTS" id="PR01161">
    <property type="entry name" value="TUBULIN"/>
</dbReference>